<organism evidence="2 3">
    <name type="scientific">Protopolystoma xenopodis</name>
    <dbReference type="NCBI Taxonomy" id="117903"/>
    <lineage>
        <taxon>Eukaryota</taxon>
        <taxon>Metazoa</taxon>
        <taxon>Spiralia</taxon>
        <taxon>Lophotrochozoa</taxon>
        <taxon>Platyhelminthes</taxon>
        <taxon>Monogenea</taxon>
        <taxon>Polyopisthocotylea</taxon>
        <taxon>Polystomatidea</taxon>
        <taxon>Polystomatidae</taxon>
        <taxon>Protopolystoma</taxon>
    </lineage>
</organism>
<evidence type="ECO:0000313" key="2">
    <source>
        <dbReference type="EMBL" id="VEL40403.1"/>
    </source>
</evidence>
<keyword evidence="3" id="KW-1185">Reference proteome</keyword>
<gene>
    <name evidence="2" type="ORF">PXEA_LOCUS33843</name>
</gene>
<dbReference type="AlphaFoldDB" id="A0A3S5AXU5"/>
<evidence type="ECO:0000313" key="3">
    <source>
        <dbReference type="Proteomes" id="UP000784294"/>
    </source>
</evidence>
<dbReference type="Proteomes" id="UP000784294">
    <property type="component" value="Unassembled WGS sequence"/>
</dbReference>
<protein>
    <submittedName>
        <fullName evidence="2">Uncharacterized protein</fullName>
    </submittedName>
</protein>
<proteinExistence type="predicted"/>
<reference evidence="2" key="1">
    <citation type="submission" date="2018-11" db="EMBL/GenBank/DDBJ databases">
        <authorList>
            <consortium name="Pathogen Informatics"/>
        </authorList>
    </citation>
    <scope>NUCLEOTIDE SEQUENCE</scope>
</reference>
<feature type="region of interest" description="Disordered" evidence="1">
    <location>
        <begin position="87"/>
        <end position="112"/>
    </location>
</feature>
<dbReference type="EMBL" id="CAAALY010264739">
    <property type="protein sequence ID" value="VEL40403.1"/>
    <property type="molecule type" value="Genomic_DNA"/>
</dbReference>
<name>A0A3S5AXU5_9PLAT</name>
<evidence type="ECO:0000256" key="1">
    <source>
        <dbReference type="SAM" id="MobiDB-lite"/>
    </source>
</evidence>
<sequence length="112" mass="12062">MGRCRRGAAEAVTAGVCKSRDLFDYPFCSSNRPNWASIHVGTNSSASLYVCIQTDIRADRQASMPVVGTERAYQQSGQKMTSLFNRAPLSHFSPPTSSAASAPPPARLEITP</sequence>
<accession>A0A3S5AXU5</accession>
<comment type="caution">
    <text evidence="2">The sequence shown here is derived from an EMBL/GenBank/DDBJ whole genome shotgun (WGS) entry which is preliminary data.</text>
</comment>